<reference evidence="1" key="1">
    <citation type="journal article" date="2020" name="Nature">
        <title>Giant virus diversity and host interactions through global metagenomics.</title>
        <authorList>
            <person name="Schulz F."/>
            <person name="Roux S."/>
            <person name="Paez-Espino D."/>
            <person name="Jungbluth S."/>
            <person name="Walsh D.A."/>
            <person name="Denef V.J."/>
            <person name="McMahon K.D."/>
            <person name="Konstantinidis K.T."/>
            <person name="Eloe-Fadrosh E.A."/>
            <person name="Kyrpides N.C."/>
            <person name="Woyke T."/>
        </authorList>
    </citation>
    <scope>NUCLEOTIDE SEQUENCE</scope>
    <source>
        <strain evidence="1">GVMAG-M-3300023174-102</strain>
    </source>
</reference>
<proteinExistence type="predicted"/>
<accession>A0A6C0D0Y2</accession>
<evidence type="ECO:0000313" key="1">
    <source>
        <dbReference type="EMBL" id="QHT09754.1"/>
    </source>
</evidence>
<dbReference type="AlphaFoldDB" id="A0A6C0D0Y2"/>
<protein>
    <submittedName>
        <fullName evidence="1">Uncharacterized protein</fullName>
    </submittedName>
</protein>
<sequence length="77" mass="8657">MSNSKKLCAGSFTDLGIIATTNYCGTQDSDQICTWLCTLICLPTKIPFLICCLPTAIYSECNNYQNKTYDNNELIFR</sequence>
<organism evidence="1">
    <name type="scientific">viral metagenome</name>
    <dbReference type="NCBI Taxonomy" id="1070528"/>
    <lineage>
        <taxon>unclassified sequences</taxon>
        <taxon>metagenomes</taxon>
        <taxon>organismal metagenomes</taxon>
    </lineage>
</organism>
<dbReference type="EMBL" id="MN739515">
    <property type="protein sequence ID" value="QHT09754.1"/>
    <property type="molecule type" value="Genomic_DNA"/>
</dbReference>
<name>A0A6C0D0Y2_9ZZZZ</name>